<dbReference type="GO" id="GO:0008170">
    <property type="term" value="F:N-methyltransferase activity"/>
    <property type="evidence" value="ECO:0007669"/>
    <property type="project" value="InterPro"/>
</dbReference>
<evidence type="ECO:0000256" key="4">
    <source>
        <dbReference type="ARBA" id="ARBA00022679"/>
    </source>
</evidence>
<dbReference type="EC" id="2.1.1.113" evidence="2"/>
<dbReference type="Pfam" id="PF01555">
    <property type="entry name" value="N6_N4_Mtase"/>
    <property type="match status" value="1"/>
</dbReference>
<protein>
    <recommendedName>
        <fullName evidence="2">site-specific DNA-methyltransferase (cytosine-N(4)-specific)</fullName>
        <ecNumber evidence="2">2.1.1.113</ecNumber>
    </recommendedName>
</protein>
<evidence type="ECO:0000256" key="5">
    <source>
        <dbReference type="ARBA" id="ARBA00022691"/>
    </source>
</evidence>
<dbReference type="InterPro" id="IPR001091">
    <property type="entry name" value="RM_Methyltransferase"/>
</dbReference>
<comment type="caution">
    <text evidence="10">The sequence shown here is derived from an EMBL/GenBank/DDBJ whole genome shotgun (WGS) entry which is preliminary data.</text>
</comment>
<evidence type="ECO:0000256" key="7">
    <source>
        <dbReference type="ARBA" id="ARBA00023125"/>
    </source>
</evidence>
<reference evidence="10" key="1">
    <citation type="journal article" date="2015" name="Nature">
        <title>Complex archaea that bridge the gap between prokaryotes and eukaryotes.</title>
        <authorList>
            <person name="Spang A."/>
            <person name="Saw J.H."/>
            <person name="Jorgensen S.L."/>
            <person name="Zaremba-Niedzwiedzka K."/>
            <person name="Martijn J."/>
            <person name="Lind A.E."/>
            <person name="van Eijk R."/>
            <person name="Schleper C."/>
            <person name="Guy L."/>
            <person name="Ettema T.J."/>
        </authorList>
    </citation>
    <scope>NUCLEOTIDE SEQUENCE</scope>
</reference>
<organism evidence="10">
    <name type="scientific">marine sediment metagenome</name>
    <dbReference type="NCBI Taxonomy" id="412755"/>
    <lineage>
        <taxon>unclassified sequences</taxon>
        <taxon>metagenomes</taxon>
        <taxon>ecological metagenomes</taxon>
    </lineage>
</organism>
<feature type="domain" description="DNA methylase N-4/N-6" evidence="9">
    <location>
        <begin position="22"/>
        <end position="81"/>
    </location>
</feature>
<evidence type="ECO:0000256" key="3">
    <source>
        <dbReference type="ARBA" id="ARBA00022603"/>
    </source>
</evidence>
<sequence>MRDTILQGDVLAVLKTLPDSLVDCVVTSPPYWGLRDYGSNGQMGLEPTLEEYIAKMTEVFREVRRVLKDTGVMWLNMGDGYSLT</sequence>
<evidence type="ECO:0000313" key="10">
    <source>
        <dbReference type="EMBL" id="KKK53654.1"/>
    </source>
</evidence>
<name>A0A0F8YHG9_9ZZZZ</name>
<dbReference type="PROSITE" id="PS00093">
    <property type="entry name" value="N4_MTASE"/>
    <property type="match status" value="1"/>
</dbReference>
<comment type="similarity">
    <text evidence="1">Belongs to the N(4)/N(6)-methyltransferase family. N(4) subfamily.</text>
</comment>
<gene>
    <name evidence="10" type="ORF">LCGC14_3092630</name>
</gene>
<accession>A0A0F8YHG9</accession>
<comment type="catalytic activity">
    <reaction evidence="8">
        <text>a 2'-deoxycytidine in DNA + S-adenosyl-L-methionine = an N(4)-methyl-2'-deoxycytidine in DNA + S-adenosyl-L-homocysteine + H(+)</text>
        <dbReference type="Rhea" id="RHEA:16857"/>
        <dbReference type="Rhea" id="RHEA-COMP:11369"/>
        <dbReference type="Rhea" id="RHEA-COMP:13674"/>
        <dbReference type="ChEBI" id="CHEBI:15378"/>
        <dbReference type="ChEBI" id="CHEBI:57856"/>
        <dbReference type="ChEBI" id="CHEBI:59789"/>
        <dbReference type="ChEBI" id="CHEBI:85452"/>
        <dbReference type="ChEBI" id="CHEBI:137933"/>
        <dbReference type="EC" id="2.1.1.113"/>
    </reaction>
</comment>
<keyword evidence="4" id="KW-0808">Transferase</keyword>
<evidence type="ECO:0000256" key="8">
    <source>
        <dbReference type="ARBA" id="ARBA00049120"/>
    </source>
</evidence>
<dbReference type="GO" id="GO:0032259">
    <property type="term" value="P:methylation"/>
    <property type="evidence" value="ECO:0007669"/>
    <property type="project" value="UniProtKB-KW"/>
</dbReference>
<dbReference type="InterPro" id="IPR017985">
    <property type="entry name" value="MeTrfase_CN4_CS"/>
</dbReference>
<dbReference type="InterPro" id="IPR002941">
    <property type="entry name" value="DNA_methylase_N4/N6"/>
</dbReference>
<dbReference type="AlphaFoldDB" id="A0A0F8YHG9"/>
<dbReference type="GO" id="GO:0003677">
    <property type="term" value="F:DNA binding"/>
    <property type="evidence" value="ECO:0007669"/>
    <property type="project" value="UniProtKB-KW"/>
</dbReference>
<keyword evidence="7" id="KW-0238">DNA-binding</keyword>
<keyword evidence="5" id="KW-0949">S-adenosyl-L-methionine</keyword>
<evidence type="ECO:0000256" key="1">
    <source>
        <dbReference type="ARBA" id="ARBA00010203"/>
    </source>
</evidence>
<keyword evidence="3" id="KW-0489">Methyltransferase</keyword>
<feature type="non-terminal residue" evidence="10">
    <location>
        <position position="84"/>
    </location>
</feature>
<evidence type="ECO:0000259" key="9">
    <source>
        <dbReference type="Pfam" id="PF01555"/>
    </source>
</evidence>
<dbReference type="PRINTS" id="PR00508">
    <property type="entry name" value="S21N4MTFRASE"/>
</dbReference>
<dbReference type="GO" id="GO:0015667">
    <property type="term" value="F:site-specific DNA-methyltransferase (cytosine-N4-specific) activity"/>
    <property type="evidence" value="ECO:0007669"/>
    <property type="project" value="UniProtKB-EC"/>
</dbReference>
<dbReference type="GO" id="GO:0009307">
    <property type="term" value="P:DNA restriction-modification system"/>
    <property type="evidence" value="ECO:0007669"/>
    <property type="project" value="UniProtKB-KW"/>
</dbReference>
<evidence type="ECO:0000256" key="6">
    <source>
        <dbReference type="ARBA" id="ARBA00022747"/>
    </source>
</evidence>
<dbReference type="SUPFAM" id="SSF53335">
    <property type="entry name" value="S-adenosyl-L-methionine-dependent methyltransferases"/>
    <property type="match status" value="1"/>
</dbReference>
<keyword evidence="6" id="KW-0680">Restriction system</keyword>
<dbReference type="EMBL" id="LAZR01066393">
    <property type="protein sequence ID" value="KKK53654.1"/>
    <property type="molecule type" value="Genomic_DNA"/>
</dbReference>
<dbReference type="InterPro" id="IPR029063">
    <property type="entry name" value="SAM-dependent_MTases_sf"/>
</dbReference>
<evidence type="ECO:0000256" key="2">
    <source>
        <dbReference type="ARBA" id="ARBA00012185"/>
    </source>
</evidence>
<proteinExistence type="inferred from homology"/>
<dbReference type="Gene3D" id="3.40.50.150">
    <property type="entry name" value="Vaccinia Virus protein VP39"/>
    <property type="match status" value="1"/>
</dbReference>